<dbReference type="SMART" id="SM00073">
    <property type="entry name" value="HPT"/>
    <property type="match status" value="1"/>
</dbReference>
<dbReference type="EMBL" id="BMOD01000009">
    <property type="protein sequence ID" value="GGJ39194.1"/>
    <property type="molecule type" value="Genomic_DNA"/>
</dbReference>
<protein>
    <recommendedName>
        <fullName evidence="3">HPt domain-containing protein</fullName>
    </recommendedName>
</protein>
<reference evidence="5" key="1">
    <citation type="journal article" date="2019" name="Int. J. Syst. Evol. Microbiol.">
        <title>The Global Catalogue of Microorganisms (GCM) 10K type strain sequencing project: providing services to taxonomists for standard genome sequencing and annotation.</title>
        <authorList>
            <consortium name="The Broad Institute Genomics Platform"/>
            <consortium name="The Broad Institute Genome Sequencing Center for Infectious Disease"/>
            <person name="Wu L."/>
            <person name="Ma J."/>
        </authorList>
    </citation>
    <scope>NUCLEOTIDE SEQUENCE [LARGE SCALE GENOMIC DNA]</scope>
    <source>
        <strain evidence="5">JCM 14370</strain>
    </source>
</reference>
<keyword evidence="5" id="KW-1185">Reference proteome</keyword>
<feature type="domain" description="HPt" evidence="3">
    <location>
        <begin position="1"/>
        <end position="106"/>
    </location>
</feature>
<evidence type="ECO:0000313" key="4">
    <source>
        <dbReference type="EMBL" id="GGJ39194.1"/>
    </source>
</evidence>
<dbReference type="PANTHER" id="PTHR43395">
    <property type="entry name" value="SENSOR HISTIDINE KINASE CHEA"/>
    <property type="match status" value="1"/>
</dbReference>
<evidence type="ECO:0000256" key="2">
    <source>
        <dbReference type="SAM" id="MobiDB-lite"/>
    </source>
</evidence>
<accession>A0ABQ2D254</accession>
<sequence>MDMSAFLQEFQLEAEDNLTLLEEGLLRLEQLEDPEVVRRMFTAAHTIKGSAGMLGLSDIQRLTHSLEDALDQLRKNPRPLSQEQANILLEVVDEVRAMCAEVMQPIPHEKPLSFWLERLKSWDTLPAAPSQPASSKTAPSRTTGQVAEPPAVSDLPSDLQSVPQPAAQPDAPAASTSIYTVRHAVIHDVSMTARMHQAWLLLEAGFSVRFALSLPDLLDAEPGALWVVGYNGEKDTADFLKHLSEPQKTGVIVSMSDSATLLDGPFRTVVLNLLETPDDNSLVHTALDVLGDLA</sequence>
<feature type="modified residue" description="Phosphohistidine" evidence="1">
    <location>
        <position position="45"/>
    </location>
</feature>
<gene>
    <name evidence="4" type="ORF">GCM10008938_26520</name>
</gene>
<comment type="caution">
    <text evidence="4">The sequence shown here is derived from an EMBL/GenBank/DDBJ whole genome shotgun (WGS) entry which is preliminary data.</text>
</comment>
<keyword evidence="1" id="KW-0597">Phosphoprotein</keyword>
<name>A0ABQ2D254_9DEIO</name>
<dbReference type="InterPro" id="IPR051315">
    <property type="entry name" value="Bact_Chemotaxis_CheA"/>
</dbReference>
<feature type="compositionally biased region" description="Polar residues" evidence="2">
    <location>
        <begin position="131"/>
        <end position="145"/>
    </location>
</feature>
<feature type="region of interest" description="Disordered" evidence="2">
    <location>
        <begin position="126"/>
        <end position="173"/>
    </location>
</feature>
<feature type="compositionally biased region" description="Low complexity" evidence="2">
    <location>
        <begin position="163"/>
        <end position="173"/>
    </location>
</feature>
<dbReference type="CDD" id="cd00088">
    <property type="entry name" value="HPT"/>
    <property type="match status" value="1"/>
</dbReference>
<dbReference type="PROSITE" id="PS50894">
    <property type="entry name" value="HPT"/>
    <property type="match status" value="1"/>
</dbReference>
<dbReference type="Gene3D" id="1.20.120.160">
    <property type="entry name" value="HPT domain"/>
    <property type="match status" value="1"/>
</dbReference>
<evidence type="ECO:0000259" key="3">
    <source>
        <dbReference type="PROSITE" id="PS50894"/>
    </source>
</evidence>
<dbReference type="Pfam" id="PF01627">
    <property type="entry name" value="Hpt"/>
    <property type="match status" value="1"/>
</dbReference>
<evidence type="ECO:0000256" key="1">
    <source>
        <dbReference type="PROSITE-ProRule" id="PRU00110"/>
    </source>
</evidence>
<dbReference type="PANTHER" id="PTHR43395:SF1">
    <property type="entry name" value="CHEMOTAXIS PROTEIN CHEA"/>
    <property type="match status" value="1"/>
</dbReference>
<dbReference type="SUPFAM" id="SSF47226">
    <property type="entry name" value="Histidine-containing phosphotransfer domain, HPT domain"/>
    <property type="match status" value="1"/>
</dbReference>
<dbReference type="InterPro" id="IPR008207">
    <property type="entry name" value="Sig_transdc_His_kin_Hpt_dom"/>
</dbReference>
<dbReference type="Proteomes" id="UP000632222">
    <property type="component" value="Unassembled WGS sequence"/>
</dbReference>
<organism evidence="4 5">
    <name type="scientific">Deinococcus roseus</name>
    <dbReference type="NCBI Taxonomy" id="392414"/>
    <lineage>
        <taxon>Bacteria</taxon>
        <taxon>Thermotogati</taxon>
        <taxon>Deinococcota</taxon>
        <taxon>Deinococci</taxon>
        <taxon>Deinococcales</taxon>
        <taxon>Deinococcaceae</taxon>
        <taxon>Deinococcus</taxon>
    </lineage>
</organism>
<dbReference type="InterPro" id="IPR036641">
    <property type="entry name" value="HPT_dom_sf"/>
</dbReference>
<evidence type="ECO:0000313" key="5">
    <source>
        <dbReference type="Proteomes" id="UP000632222"/>
    </source>
</evidence>
<proteinExistence type="predicted"/>